<dbReference type="EMBL" id="CP025704">
    <property type="protein sequence ID" value="AUN99004.1"/>
    <property type="molecule type" value="Genomic_DNA"/>
</dbReference>
<dbReference type="PIRSF" id="PIRSF016789">
    <property type="entry name" value="DUF454"/>
    <property type="match status" value="1"/>
</dbReference>
<organism evidence="1 2">
    <name type="scientific">Bacteriovorax stolpii</name>
    <name type="common">Bdellovibrio stolpii</name>
    <dbReference type="NCBI Taxonomy" id="960"/>
    <lineage>
        <taxon>Bacteria</taxon>
        <taxon>Pseudomonadati</taxon>
        <taxon>Bdellovibrionota</taxon>
        <taxon>Bacteriovoracia</taxon>
        <taxon>Bacteriovoracales</taxon>
        <taxon>Bacteriovoracaceae</taxon>
        <taxon>Bacteriovorax</taxon>
    </lineage>
</organism>
<sequence>MKKITYLLLGHLSLALGIIGAFLPVLPTTPFLLLAAFFYSKSSVRLHMWMLEHKYLGPPLKDWQQSGVIGIKAKWLATVMILLVIGWRFPKLNIDLWIKILASSVLLAVLVFIWSRPGKAK</sequence>
<dbReference type="AlphaFoldDB" id="A0A2K9NW67"/>
<accession>A0A2K9NW67</accession>
<dbReference type="Pfam" id="PF04304">
    <property type="entry name" value="DUF454"/>
    <property type="match status" value="1"/>
</dbReference>
<evidence type="ECO:0000313" key="1">
    <source>
        <dbReference type="EMBL" id="AUN99004.1"/>
    </source>
</evidence>
<dbReference type="KEGG" id="bsto:C0V70_13010"/>
<dbReference type="RefSeq" id="WP_102244295.1">
    <property type="nucleotide sequence ID" value="NZ_CP025704.1"/>
</dbReference>
<gene>
    <name evidence="1" type="ORF">C0V70_13010</name>
</gene>
<reference evidence="1 2" key="1">
    <citation type="submission" date="2018-01" db="EMBL/GenBank/DDBJ databases">
        <title>Complete genome sequence of Bacteriovorax stolpii DSM12778.</title>
        <authorList>
            <person name="Tang B."/>
            <person name="Chang J."/>
        </authorList>
    </citation>
    <scope>NUCLEOTIDE SEQUENCE [LARGE SCALE GENOMIC DNA]</scope>
    <source>
        <strain evidence="1 2">DSM 12778</strain>
    </source>
</reference>
<dbReference type="GO" id="GO:0005886">
    <property type="term" value="C:plasma membrane"/>
    <property type="evidence" value="ECO:0007669"/>
    <property type="project" value="TreeGrafter"/>
</dbReference>
<dbReference type="InterPro" id="IPR007401">
    <property type="entry name" value="DUF454"/>
</dbReference>
<dbReference type="PANTHER" id="PTHR35813:SF1">
    <property type="entry name" value="INNER MEMBRANE PROTEIN YBAN"/>
    <property type="match status" value="1"/>
</dbReference>
<evidence type="ECO:0000313" key="2">
    <source>
        <dbReference type="Proteomes" id="UP000235584"/>
    </source>
</evidence>
<protein>
    <submittedName>
        <fullName evidence="1">DUF454 domain-containing protein</fullName>
    </submittedName>
</protein>
<proteinExistence type="predicted"/>
<dbReference type="PANTHER" id="PTHR35813">
    <property type="entry name" value="INNER MEMBRANE PROTEIN YBAN"/>
    <property type="match status" value="1"/>
</dbReference>
<name>A0A2K9NW67_BACTC</name>
<dbReference type="Proteomes" id="UP000235584">
    <property type="component" value="Chromosome"/>
</dbReference>
<keyword evidence="2" id="KW-1185">Reference proteome</keyword>